<name>A0A699ZLT8_HAELA</name>
<accession>A0A699ZLT8</accession>
<proteinExistence type="predicted"/>
<sequence>MFADPTPRSLFAGAQAKHAVYIDRLQLISQRLRRNRSFQQNYQLLSSNCEGSSGQLTDLQSLRGVVGASRIVMGCISRAEDGRRLMLEDTSGSVPLDISQAETTAGFFTVGSVVT</sequence>
<dbReference type="GO" id="GO:0006261">
    <property type="term" value="P:DNA-templated DNA replication"/>
    <property type="evidence" value="ECO:0007669"/>
    <property type="project" value="InterPro"/>
</dbReference>
<dbReference type="AlphaFoldDB" id="A0A699ZLT8"/>
<dbReference type="InterPro" id="IPR016266">
    <property type="entry name" value="POLE2"/>
</dbReference>
<dbReference type="Proteomes" id="UP000485058">
    <property type="component" value="Unassembled WGS sequence"/>
</dbReference>
<comment type="caution">
    <text evidence="1">The sequence shown here is derived from an EMBL/GenBank/DDBJ whole genome shotgun (WGS) entry which is preliminary data.</text>
</comment>
<evidence type="ECO:0000313" key="1">
    <source>
        <dbReference type="EMBL" id="GFH20559.1"/>
    </source>
</evidence>
<gene>
    <name evidence="1" type="ORF">HaLaN_17700</name>
</gene>
<dbReference type="GO" id="GO:0003677">
    <property type="term" value="F:DNA binding"/>
    <property type="evidence" value="ECO:0007669"/>
    <property type="project" value="InterPro"/>
</dbReference>
<evidence type="ECO:0000313" key="2">
    <source>
        <dbReference type="Proteomes" id="UP000485058"/>
    </source>
</evidence>
<dbReference type="PANTHER" id="PTHR12708:SF0">
    <property type="entry name" value="DNA POLYMERASE EPSILON SUBUNIT 2"/>
    <property type="match status" value="1"/>
</dbReference>
<dbReference type="GO" id="GO:0042276">
    <property type="term" value="P:error-prone translesion synthesis"/>
    <property type="evidence" value="ECO:0007669"/>
    <property type="project" value="TreeGrafter"/>
</dbReference>
<organism evidence="1 2">
    <name type="scientific">Haematococcus lacustris</name>
    <name type="common">Green alga</name>
    <name type="synonym">Haematococcus pluvialis</name>
    <dbReference type="NCBI Taxonomy" id="44745"/>
    <lineage>
        <taxon>Eukaryota</taxon>
        <taxon>Viridiplantae</taxon>
        <taxon>Chlorophyta</taxon>
        <taxon>core chlorophytes</taxon>
        <taxon>Chlorophyceae</taxon>
        <taxon>CS clade</taxon>
        <taxon>Chlamydomonadales</taxon>
        <taxon>Haematococcaceae</taxon>
        <taxon>Haematococcus</taxon>
    </lineage>
</organism>
<reference evidence="1 2" key="1">
    <citation type="submission" date="2020-02" db="EMBL/GenBank/DDBJ databases">
        <title>Draft genome sequence of Haematococcus lacustris strain NIES-144.</title>
        <authorList>
            <person name="Morimoto D."/>
            <person name="Nakagawa S."/>
            <person name="Yoshida T."/>
            <person name="Sawayama S."/>
        </authorList>
    </citation>
    <scope>NUCLEOTIDE SEQUENCE [LARGE SCALE GENOMIC DNA]</scope>
    <source>
        <strain evidence="1 2">NIES-144</strain>
    </source>
</reference>
<dbReference type="GO" id="GO:0008622">
    <property type="term" value="C:epsilon DNA polymerase complex"/>
    <property type="evidence" value="ECO:0007669"/>
    <property type="project" value="InterPro"/>
</dbReference>
<protein>
    <submittedName>
        <fullName evidence="1">Uncharacterized protein</fullName>
    </submittedName>
</protein>
<dbReference type="PANTHER" id="PTHR12708">
    <property type="entry name" value="DNA POLYMERASE EPSILON SUBUNIT B"/>
    <property type="match status" value="1"/>
</dbReference>
<dbReference type="EMBL" id="BLLF01001658">
    <property type="protein sequence ID" value="GFH20559.1"/>
    <property type="molecule type" value="Genomic_DNA"/>
</dbReference>
<feature type="non-terminal residue" evidence="1">
    <location>
        <position position="1"/>
    </location>
</feature>
<keyword evidence="2" id="KW-1185">Reference proteome</keyword>